<evidence type="ECO:0000313" key="2">
    <source>
        <dbReference type="EMBL" id="KAF2281895.1"/>
    </source>
</evidence>
<dbReference type="SUPFAM" id="SSF53187">
    <property type="entry name" value="Zn-dependent exopeptidases"/>
    <property type="match status" value="1"/>
</dbReference>
<dbReference type="InterPro" id="IPR000819">
    <property type="entry name" value="Peptidase_M17_C"/>
</dbReference>
<protein>
    <recommendedName>
        <fullName evidence="1">Cytosol aminopeptidase domain-containing protein</fullName>
    </recommendedName>
</protein>
<feature type="domain" description="Cytosol aminopeptidase" evidence="1">
    <location>
        <begin position="206"/>
        <end position="250"/>
    </location>
</feature>
<proteinExistence type="predicted"/>
<name>A0A6A6K0B7_HEVBR</name>
<sequence>MITSQFAEAAQSRILRELTGINHLRQLDDRIGQVVYESFLPRVLCIRDFLRNAQLTESAANLIGFLPGPSATSGELSRLLLRICGLPDYNSNLSYTTLSSLSNLYNTTSLTPYFIGDQESGTPQSLRGCEQPLKAAIDESISCPIHTTLCIYTLCSAGGRTFRFLVGWFSLHKSAGEHCLSNLPMGVTKLTLAIPQPEQPPTTQDVAPEFLQRFVNEVPWAHLDIAGVAWDDDGSAVCAKGATGFGVMLLNRGSNMAVLARACLDDGSLQLWSVLYQTTPKLRGSLLPTTTGYARSSSRGSL</sequence>
<dbReference type="Gene3D" id="3.40.630.10">
    <property type="entry name" value="Zn peptidases"/>
    <property type="match status" value="1"/>
</dbReference>
<evidence type="ECO:0000259" key="1">
    <source>
        <dbReference type="Pfam" id="PF00883"/>
    </source>
</evidence>
<organism evidence="2 3">
    <name type="scientific">Hevea brasiliensis</name>
    <name type="common">Para rubber tree</name>
    <name type="synonym">Siphonia brasiliensis</name>
    <dbReference type="NCBI Taxonomy" id="3981"/>
    <lineage>
        <taxon>Eukaryota</taxon>
        <taxon>Viridiplantae</taxon>
        <taxon>Streptophyta</taxon>
        <taxon>Embryophyta</taxon>
        <taxon>Tracheophyta</taxon>
        <taxon>Spermatophyta</taxon>
        <taxon>Magnoliopsida</taxon>
        <taxon>eudicotyledons</taxon>
        <taxon>Gunneridae</taxon>
        <taxon>Pentapetalae</taxon>
        <taxon>rosids</taxon>
        <taxon>fabids</taxon>
        <taxon>Malpighiales</taxon>
        <taxon>Euphorbiaceae</taxon>
        <taxon>Crotonoideae</taxon>
        <taxon>Micrandreae</taxon>
        <taxon>Hevea</taxon>
    </lineage>
</organism>
<dbReference type="GO" id="GO:0070006">
    <property type="term" value="F:metalloaminopeptidase activity"/>
    <property type="evidence" value="ECO:0007669"/>
    <property type="project" value="InterPro"/>
</dbReference>
<dbReference type="GO" id="GO:0006508">
    <property type="term" value="P:proteolysis"/>
    <property type="evidence" value="ECO:0007669"/>
    <property type="project" value="InterPro"/>
</dbReference>
<evidence type="ECO:0000313" key="3">
    <source>
        <dbReference type="Proteomes" id="UP000467840"/>
    </source>
</evidence>
<gene>
    <name evidence="2" type="ORF">GH714_042719</name>
</gene>
<dbReference type="Pfam" id="PF00883">
    <property type="entry name" value="Peptidase_M17"/>
    <property type="match status" value="1"/>
</dbReference>
<dbReference type="Proteomes" id="UP000467840">
    <property type="component" value="Unassembled WGS sequence"/>
</dbReference>
<comment type="caution">
    <text evidence="2">The sequence shown here is derived from an EMBL/GenBank/DDBJ whole genome shotgun (WGS) entry which is preliminary data.</text>
</comment>
<dbReference type="AlphaFoldDB" id="A0A6A6K0B7"/>
<keyword evidence="3" id="KW-1185">Reference proteome</keyword>
<accession>A0A6A6K0B7</accession>
<reference evidence="2 3" key="1">
    <citation type="journal article" date="2020" name="Mol. Plant">
        <title>The Chromosome-Based Rubber Tree Genome Provides New Insights into Spurge Genome Evolution and Rubber Biosynthesis.</title>
        <authorList>
            <person name="Liu J."/>
            <person name="Shi C."/>
            <person name="Shi C.C."/>
            <person name="Li W."/>
            <person name="Zhang Q.J."/>
            <person name="Zhang Y."/>
            <person name="Li K."/>
            <person name="Lu H.F."/>
            <person name="Shi C."/>
            <person name="Zhu S.T."/>
            <person name="Xiao Z.Y."/>
            <person name="Nan H."/>
            <person name="Yue Y."/>
            <person name="Zhu X.G."/>
            <person name="Wu Y."/>
            <person name="Hong X.N."/>
            <person name="Fan G.Y."/>
            <person name="Tong Y."/>
            <person name="Zhang D."/>
            <person name="Mao C.L."/>
            <person name="Liu Y.L."/>
            <person name="Hao S.J."/>
            <person name="Liu W.Q."/>
            <person name="Lv M.Q."/>
            <person name="Zhang H.B."/>
            <person name="Liu Y."/>
            <person name="Hu-Tang G.R."/>
            <person name="Wang J.P."/>
            <person name="Wang J.H."/>
            <person name="Sun Y.H."/>
            <person name="Ni S.B."/>
            <person name="Chen W.B."/>
            <person name="Zhang X.C."/>
            <person name="Jiao Y.N."/>
            <person name="Eichler E.E."/>
            <person name="Li G.H."/>
            <person name="Liu X."/>
            <person name="Gao L.Z."/>
        </authorList>
    </citation>
    <scope>NUCLEOTIDE SEQUENCE [LARGE SCALE GENOMIC DNA]</scope>
    <source>
        <strain evidence="3">cv. GT1</strain>
        <tissue evidence="2">Leaf</tissue>
    </source>
</reference>
<dbReference type="GO" id="GO:0046872">
    <property type="term" value="F:metal ion binding"/>
    <property type="evidence" value="ECO:0007669"/>
    <property type="project" value="InterPro"/>
</dbReference>
<dbReference type="EMBL" id="JAAGAX010000511">
    <property type="protein sequence ID" value="KAF2281895.1"/>
    <property type="molecule type" value="Genomic_DNA"/>
</dbReference>